<evidence type="ECO:0000313" key="2">
    <source>
        <dbReference type="EMBL" id="RAV09390.1"/>
    </source>
</evidence>
<evidence type="ECO:0000313" key="3">
    <source>
        <dbReference type="Proteomes" id="UP000250369"/>
    </source>
</evidence>
<keyword evidence="3" id="KW-1185">Reference proteome</keyword>
<reference evidence="2 3" key="1">
    <citation type="journal article" date="2009" name="Int. J. Syst. Evol. Microbiol.">
        <title>Paenibacillus contaminans sp. nov., isolated from a contaminated laboratory plate.</title>
        <authorList>
            <person name="Chou J.H."/>
            <person name="Lee J.H."/>
            <person name="Lin M.C."/>
            <person name="Chang P.S."/>
            <person name="Arun A.B."/>
            <person name="Young C.C."/>
            <person name="Chen W.M."/>
        </authorList>
    </citation>
    <scope>NUCLEOTIDE SEQUENCE [LARGE SCALE GENOMIC DNA]</scope>
    <source>
        <strain evidence="2 3">CKOBP-6</strain>
    </source>
</reference>
<keyword evidence="1" id="KW-1133">Transmembrane helix</keyword>
<keyword evidence="1" id="KW-0812">Transmembrane</keyword>
<gene>
    <name evidence="2" type="ORF">DQG23_39505</name>
</gene>
<evidence type="ECO:0000256" key="1">
    <source>
        <dbReference type="SAM" id="Phobius"/>
    </source>
</evidence>
<proteinExistence type="predicted"/>
<feature type="transmembrane region" description="Helical" evidence="1">
    <location>
        <begin position="20"/>
        <end position="40"/>
    </location>
</feature>
<dbReference type="EMBL" id="QMFB01000050">
    <property type="protein sequence ID" value="RAV09390.1"/>
    <property type="molecule type" value="Genomic_DNA"/>
</dbReference>
<name>A0A329LQA3_9BACL</name>
<keyword evidence="1" id="KW-0472">Membrane</keyword>
<dbReference type="Proteomes" id="UP000250369">
    <property type="component" value="Unassembled WGS sequence"/>
</dbReference>
<comment type="caution">
    <text evidence="2">The sequence shown here is derived from an EMBL/GenBank/DDBJ whole genome shotgun (WGS) entry which is preliminary data.</text>
</comment>
<protein>
    <submittedName>
        <fullName evidence="2">Uncharacterized protein</fullName>
    </submittedName>
</protein>
<sequence>MNRTGSVLKLHLRDKFMWLYLPWIILSSSFIVNIVIGSMVDETIYSGGLSSIFIFMLVAGTIVLSQTFPFAIGFSIRRTDFYTGTLVMAGLIGALTSILLLILGAIESATNGWGGNLRFFTLPYLNDGTLIEQFIIFFILLVHMFMLGFAIASIHRRYGRTGMFAFFIISFLVISIASFLLTYNSWWLDMFEWFGRHTAFELALWMALPIVVYMLVSYGLLRRSSVN</sequence>
<feature type="transmembrane region" description="Helical" evidence="1">
    <location>
        <begin position="130"/>
        <end position="152"/>
    </location>
</feature>
<feature type="transmembrane region" description="Helical" evidence="1">
    <location>
        <begin position="52"/>
        <end position="74"/>
    </location>
</feature>
<feature type="transmembrane region" description="Helical" evidence="1">
    <location>
        <begin position="164"/>
        <end position="183"/>
    </location>
</feature>
<dbReference type="OrthoDB" id="2663350at2"/>
<feature type="transmembrane region" description="Helical" evidence="1">
    <location>
        <begin position="203"/>
        <end position="221"/>
    </location>
</feature>
<accession>A0A329LQA3</accession>
<dbReference type="RefSeq" id="WP_113036557.1">
    <property type="nucleotide sequence ID" value="NZ_QMFB01000050.1"/>
</dbReference>
<organism evidence="2 3">
    <name type="scientific">Paenibacillus contaminans</name>
    <dbReference type="NCBI Taxonomy" id="450362"/>
    <lineage>
        <taxon>Bacteria</taxon>
        <taxon>Bacillati</taxon>
        <taxon>Bacillota</taxon>
        <taxon>Bacilli</taxon>
        <taxon>Bacillales</taxon>
        <taxon>Paenibacillaceae</taxon>
        <taxon>Paenibacillus</taxon>
    </lineage>
</organism>
<feature type="transmembrane region" description="Helical" evidence="1">
    <location>
        <begin position="86"/>
        <end position="110"/>
    </location>
</feature>
<dbReference type="AlphaFoldDB" id="A0A329LQA3"/>